<feature type="non-terminal residue" evidence="2">
    <location>
        <position position="83"/>
    </location>
</feature>
<dbReference type="Proteomes" id="UP000824469">
    <property type="component" value="Unassembled WGS sequence"/>
</dbReference>
<protein>
    <recommendedName>
        <fullName evidence="4">Secreted protein</fullName>
    </recommendedName>
</protein>
<dbReference type="AlphaFoldDB" id="A0AA38FHE0"/>
<feature type="signal peptide" evidence="1">
    <location>
        <begin position="1"/>
        <end position="20"/>
    </location>
</feature>
<evidence type="ECO:0000256" key="1">
    <source>
        <dbReference type="SAM" id="SignalP"/>
    </source>
</evidence>
<reference evidence="2 3" key="1">
    <citation type="journal article" date="2021" name="Nat. Plants">
        <title>The Taxus genome provides insights into paclitaxel biosynthesis.</title>
        <authorList>
            <person name="Xiong X."/>
            <person name="Gou J."/>
            <person name="Liao Q."/>
            <person name="Li Y."/>
            <person name="Zhou Q."/>
            <person name="Bi G."/>
            <person name="Li C."/>
            <person name="Du R."/>
            <person name="Wang X."/>
            <person name="Sun T."/>
            <person name="Guo L."/>
            <person name="Liang H."/>
            <person name="Lu P."/>
            <person name="Wu Y."/>
            <person name="Zhang Z."/>
            <person name="Ro D.K."/>
            <person name="Shang Y."/>
            <person name="Huang S."/>
            <person name="Yan J."/>
        </authorList>
    </citation>
    <scope>NUCLEOTIDE SEQUENCE [LARGE SCALE GENOMIC DNA]</scope>
    <source>
        <strain evidence="2">Ta-2019</strain>
    </source>
</reference>
<sequence length="83" mass="9264">MLSSFVFSAIFSSSFTMILSGTLSSSENVEKRVNGTGPEKVGCHQVASTLSRGHFSPGYYKHWHHWACDTWEISFGGSHVWRP</sequence>
<keyword evidence="3" id="KW-1185">Reference proteome</keyword>
<comment type="caution">
    <text evidence="2">The sequence shown here is derived from an EMBL/GenBank/DDBJ whole genome shotgun (WGS) entry which is preliminary data.</text>
</comment>
<feature type="chain" id="PRO_5041466878" description="Secreted protein" evidence="1">
    <location>
        <begin position="21"/>
        <end position="83"/>
    </location>
</feature>
<gene>
    <name evidence="2" type="ORF">KI387_014576</name>
</gene>
<organism evidence="2 3">
    <name type="scientific">Taxus chinensis</name>
    <name type="common">Chinese yew</name>
    <name type="synonym">Taxus wallichiana var. chinensis</name>
    <dbReference type="NCBI Taxonomy" id="29808"/>
    <lineage>
        <taxon>Eukaryota</taxon>
        <taxon>Viridiplantae</taxon>
        <taxon>Streptophyta</taxon>
        <taxon>Embryophyta</taxon>
        <taxon>Tracheophyta</taxon>
        <taxon>Spermatophyta</taxon>
        <taxon>Pinopsida</taxon>
        <taxon>Pinidae</taxon>
        <taxon>Conifers II</taxon>
        <taxon>Cupressales</taxon>
        <taxon>Taxaceae</taxon>
        <taxon>Taxus</taxon>
    </lineage>
</organism>
<keyword evidence="1" id="KW-0732">Signal</keyword>
<evidence type="ECO:0000313" key="2">
    <source>
        <dbReference type="EMBL" id="KAH9302993.1"/>
    </source>
</evidence>
<accession>A0AA38FHE0</accession>
<dbReference type="EMBL" id="JAHRHJ020000009">
    <property type="protein sequence ID" value="KAH9302993.1"/>
    <property type="molecule type" value="Genomic_DNA"/>
</dbReference>
<proteinExistence type="predicted"/>
<name>A0AA38FHE0_TAXCH</name>
<evidence type="ECO:0008006" key="4">
    <source>
        <dbReference type="Google" id="ProtNLM"/>
    </source>
</evidence>
<evidence type="ECO:0000313" key="3">
    <source>
        <dbReference type="Proteomes" id="UP000824469"/>
    </source>
</evidence>